<sequence>MLSQKTMPERPGGQDDEHYTWSVPESRTAGDLGDLVEQIKDYQLTHGSMIKLVRTSEGPTVLSRPIGVSVRPTIFPRERFEEAINLQKAYNQLYAGIAEDPEWLEQALGSLIATDPFTRSLWDIHKEAGGPWRAETVSLDHQPVTLGIFRSDYMLHLPGESPEPSGSASCFDEARLKQVEFNTFSVAGGAHGTTVARMHQHLHRYNGQDPSTRLPRNPATQSIVDGLAGAHAAYGASKTGSPLAILFIAQPNNINVCDERPLEYGLWERDPPIEAHRLEFGTPVLFRTTLGRDGALLYKIPGRRALEISVVYFRAGYEADEYDADGVAARFFLEKSRAVKCPSVLAHLATFKKVQQALVAPGAVERFLPPREAAAVRKTFAPLYTLDGSEEGLRARGLARDPAIAVKYVLKPSLEGGGHNVYGADIPGFLETVPEREWQNYVLMSLIQPPHVSNTLMSPQGLYRGPVVSELGAFGVVMWERKAKKEEGKLEILKNENGGWSFKTKAAHVNEMSVIKGYGCFDCPALGQALGSQRIWGKMDGGIAGKKLPTPANGSSVRVLWRRAFARLQACAASGPFLKQLNGTTWIVGNDHWNMTQNEKYGTKLYWRGKDLVDEAVGHYVSYNGAANDLAWTSAEIFYRTDDYIDVQFNAAEGEFHWVIYNDLVGAYQYFVNHALPVLGEFRTLWRLDNESFPNGRTTEKDGALPAFADYLTATKVQDETWQKADGTYLTKYDWSAFIREQDYYGVYGDEFGSWYINPGKDYYNGNHLKQELTVHRESLTGDAVQLNMIHGTHFQASSSDAFADGKLWGPWLWYLNDGSQADAAARAEQEFAAWPYTWFENARYQTRVPRVTGRITLSDGRPAAGAAVFLGDNQPNKTALDQGSLVYYTTYADDDGAFAFDHVLTGTYGLQAWSNGGALADVTTSFLQNDIVVSPAAASRKRDEALDLGDFSWAAAVEGRERVFQVGDFDRKSLGFKYGGAPYQHALVSKCPANLTYTVGKSQDADWCFGQSAFGAWVIEFELYEVPADRGAMLTVSLAGYSQGTSANVFVNGQANKVGNMTSGAIPSDQCLYRSATTAGEWHFFEFPFEGGKVLKEGWNTVSFVVTASTQWRGFLWDSIILDWA</sequence>
<evidence type="ECO:0000313" key="1">
    <source>
        <dbReference type="EMBL" id="GME35586.1"/>
    </source>
</evidence>
<comment type="caution">
    <text evidence="1">The sequence shown here is derived from an EMBL/GenBank/DDBJ whole genome shotgun (WGS) entry which is preliminary data.</text>
</comment>
<name>A0ACB5SCY8_9PEZI</name>
<accession>A0ACB5SCY8</accession>
<dbReference type="EMBL" id="BSXG01000272">
    <property type="protein sequence ID" value="GME35586.1"/>
    <property type="molecule type" value="Genomic_DNA"/>
</dbReference>
<keyword evidence="2" id="KW-1185">Reference proteome</keyword>
<protein>
    <submittedName>
        <fullName evidence="1">Rhamnogalacturonate lyase</fullName>
    </submittedName>
</protein>
<evidence type="ECO:0000313" key="2">
    <source>
        <dbReference type="Proteomes" id="UP001165186"/>
    </source>
</evidence>
<dbReference type="Proteomes" id="UP001165186">
    <property type="component" value="Unassembled WGS sequence"/>
</dbReference>
<reference evidence="1" key="1">
    <citation type="submission" date="2024-09" db="EMBL/GenBank/DDBJ databases">
        <title>Draft Genome Sequences of Neofusicoccum parvum.</title>
        <authorList>
            <person name="Ashida A."/>
            <person name="Camagna M."/>
            <person name="Tanaka A."/>
            <person name="Takemoto D."/>
        </authorList>
    </citation>
    <scope>NUCLEOTIDE SEQUENCE</scope>
    <source>
        <strain evidence="1">PPO83</strain>
    </source>
</reference>
<keyword evidence="1" id="KW-0456">Lyase</keyword>
<organism evidence="1 2">
    <name type="scientific">Neofusicoccum parvum</name>
    <dbReference type="NCBI Taxonomy" id="310453"/>
    <lineage>
        <taxon>Eukaryota</taxon>
        <taxon>Fungi</taxon>
        <taxon>Dikarya</taxon>
        <taxon>Ascomycota</taxon>
        <taxon>Pezizomycotina</taxon>
        <taxon>Dothideomycetes</taxon>
        <taxon>Dothideomycetes incertae sedis</taxon>
        <taxon>Botryosphaeriales</taxon>
        <taxon>Botryosphaeriaceae</taxon>
        <taxon>Neofusicoccum</taxon>
    </lineage>
</organism>
<gene>
    <name evidence="1" type="primary">g1258</name>
    <name evidence="1" type="ORF">NpPPO83_00001258</name>
</gene>
<proteinExistence type="predicted"/>